<keyword evidence="3" id="KW-1185">Reference proteome</keyword>
<feature type="region of interest" description="Disordered" evidence="1">
    <location>
        <begin position="397"/>
        <end position="471"/>
    </location>
</feature>
<gene>
    <name evidence="2" type="ORF">K432DRAFT_412727</name>
</gene>
<feature type="compositionally biased region" description="Low complexity" evidence="1">
    <location>
        <begin position="412"/>
        <end position="431"/>
    </location>
</feature>
<name>A0A8E2JL19_9PEZI</name>
<dbReference type="OrthoDB" id="3944862at2759"/>
<organism evidence="2 3">
    <name type="scientific">Lepidopterella palustris CBS 459.81</name>
    <dbReference type="NCBI Taxonomy" id="1314670"/>
    <lineage>
        <taxon>Eukaryota</taxon>
        <taxon>Fungi</taxon>
        <taxon>Dikarya</taxon>
        <taxon>Ascomycota</taxon>
        <taxon>Pezizomycotina</taxon>
        <taxon>Dothideomycetes</taxon>
        <taxon>Pleosporomycetidae</taxon>
        <taxon>Mytilinidiales</taxon>
        <taxon>Argynnaceae</taxon>
        <taxon>Lepidopterella</taxon>
    </lineage>
</organism>
<evidence type="ECO:0000256" key="1">
    <source>
        <dbReference type="SAM" id="MobiDB-lite"/>
    </source>
</evidence>
<protein>
    <submittedName>
        <fullName evidence="2">Uncharacterized protein</fullName>
    </submittedName>
</protein>
<sequence length="589" mass="64821">MSNHPPIDRPQTPLPRETDFGDNSSTSILVDEEADREPLLSNLQLINEDDASDNTVKAKDKNNPLVRNEKEDPKRKYVAWPMRRHSSSSNTETISQCGGALNQLKALQRQIQLQSTTPTETPPVRPWEIRRVRTAPGTSSNSSSNGAARQTFYIRTRSNPTRIERNPPLKTCLKKKSKSAASSPPSGLNMENDLQGTLLLRRVKTVDFATPKRTQSLPPSKSWKKFEAKILPEPTVETYFAKTMSFPGPKAKSSIAGAAITRTDVHVVAISPAWPSDTDNQEPVRTYSATPTMQVVESGNGVYEVVWDDVPTDEYKEKSRKSSAGQALQAAGSFPLSGLERVNSKLADWSWGKGMPKDKPKTPGQFRPETVVFPEESHESYPSFECAVEDDEDLIIIVPPNSEGPSTHASRRTSGPGSTSTSSGSRSLSYSDTENSEADQKRMKKDSLVVPGEQDKPRVGGLIGAGKGMRKPPEIRRLSNLEEADVRFRAHRDSVVLARQRIFNAGGVSPELFMHRDSVSIAKRRMMKKNHAQSAARDVSRPPQVSFDRLSTIADSSPPKGQTAMNLGNSTSILAPQPAGPDRHIRIVE</sequence>
<evidence type="ECO:0000313" key="3">
    <source>
        <dbReference type="Proteomes" id="UP000250266"/>
    </source>
</evidence>
<dbReference type="Proteomes" id="UP000250266">
    <property type="component" value="Unassembled WGS sequence"/>
</dbReference>
<reference evidence="2 3" key="1">
    <citation type="journal article" date="2016" name="Nat. Commun.">
        <title>Ectomycorrhizal ecology is imprinted in the genome of the dominant symbiotic fungus Cenococcum geophilum.</title>
        <authorList>
            <consortium name="DOE Joint Genome Institute"/>
            <person name="Peter M."/>
            <person name="Kohler A."/>
            <person name="Ohm R.A."/>
            <person name="Kuo A."/>
            <person name="Krutzmann J."/>
            <person name="Morin E."/>
            <person name="Arend M."/>
            <person name="Barry K.W."/>
            <person name="Binder M."/>
            <person name="Choi C."/>
            <person name="Clum A."/>
            <person name="Copeland A."/>
            <person name="Grisel N."/>
            <person name="Haridas S."/>
            <person name="Kipfer T."/>
            <person name="LaButti K."/>
            <person name="Lindquist E."/>
            <person name="Lipzen A."/>
            <person name="Maire R."/>
            <person name="Meier B."/>
            <person name="Mihaltcheva S."/>
            <person name="Molinier V."/>
            <person name="Murat C."/>
            <person name="Poggeler S."/>
            <person name="Quandt C.A."/>
            <person name="Sperisen C."/>
            <person name="Tritt A."/>
            <person name="Tisserant E."/>
            <person name="Crous P.W."/>
            <person name="Henrissat B."/>
            <person name="Nehls U."/>
            <person name="Egli S."/>
            <person name="Spatafora J.W."/>
            <person name="Grigoriev I.V."/>
            <person name="Martin F.M."/>
        </authorList>
    </citation>
    <scope>NUCLEOTIDE SEQUENCE [LARGE SCALE GENOMIC DNA]</scope>
    <source>
        <strain evidence="2 3">CBS 459.81</strain>
    </source>
</reference>
<feature type="region of interest" description="Disordered" evidence="1">
    <location>
        <begin position="1"/>
        <end position="76"/>
    </location>
</feature>
<evidence type="ECO:0000313" key="2">
    <source>
        <dbReference type="EMBL" id="OCK86358.1"/>
    </source>
</evidence>
<dbReference type="AlphaFoldDB" id="A0A8E2JL19"/>
<feature type="compositionally biased region" description="Basic and acidic residues" evidence="1">
    <location>
        <begin position="438"/>
        <end position="458"/>
    </location>
</feature>
<accession>A0A8E2JL19</accession>
<feature type="region of interest" description="Disordered" evidence="1">
    <location>
        <begin position="349"/>
        <end position="368"/>
    </location>
</feature>
<feature type="compositionally biased region" description="Basic and acidic residues" evidence="1">
    <location>
        <begin position="56"/>
        <end position="75"/>
    </location>
</feature>
<feature type="region of interest" description="Disordered" evidence="1">
    <location>
        <begin position="134"/>
        <end position="153"/>
    </location>
</feature>
<dbReference type="EMBL" id="KV744806">
    <property type="protein sequence ID" value="OCK86358.1"/>
    <property type="molecule type" value="Genomic_DNA"/>
</dbReference>
<proteinExistence type="predicted"/>
<feature type="region of interest" description="Disordered" evidence="1">
    <location>
        <begin position="172"/>
        <end position="191"/>
    </location>
</feature>